<dbReference type="STRING" id="1166073.SAMN05192530_11329"/>
<gene>
    <name evidence="1" type="ORF">SAMN05192530_11329</name>
</gene>
<protein>
    <recommendedName>
        <fullName evidence="3">DUF3572 domain-containing protein</fullName>
    </recommendedName>
</protein>
<dbReference type="Pfam" id="PF12096">
    <property type="entry name" value="DUF3572"/>
    <property type="match status" value="1"/>
</dbReference>
<dbReference type="AlphaFoldDB" id="A0A1H0MCA4"/>
<dbReference type="Proteomes" id="UP000198793">
    <property type="component" value="Unassembled WGS sequence"/>
</dbReference>
<sequence length="103" mass="11001">MNTKNGRMEDEANGSAAELAIEALSFVAGDPVIFNRFLRLTGLELENLRTAAGEPAFLASVLDFILSDERLVVTFADESGQPAVRITEARQQLGTTLAMGDGS</sequence>
<organism evidence="1 2">
    <name type="scientific">Aureimonas jatrophae</name>
    <dbReference type="NCBI Taxonomy" id="1166073"/>
    <lineage>
        <taxon>Bacteria</taxon>
        <taxon>Pseudomonadati</taxon>
        <taxon>Pseudomonadota</taxon>
        <taxon>Alphaproteobacteria</taxon>
        <taxon>Hyphomicrobiales</taxon>
        <taxon>Aurantimonadaceae</taxon>
        <taxon>Aureimonas</taxon>
    </lineage>
</organism>
<dbReference type="InterPro" id="IPR021955">
    <property type="entry name" value="DUF3572"/>
</dbReference>
<evidence type="ECO:0008006" key="3">
    <source>
        <dbReference type="Google" id="ProtNLM"/>
    </source>
</evidence>
<evidence type="ECO:0000313" key="1">
    <source>
        <dbReference type="EMBL" id="SDO77896.1"/>
    </source>
</evidence>
<dbReference type="RefSeq" id="WP_170842678.1">
    <property type="nucleotide sequence ID" value="NZ_FNIT01000013.1"/>
</dbReference>
<reference evidence="1 2" key="1">
    <citation type="submission" date="2016-10" db="EMBL/GenBank/DDBJ databases">
        <authorList>
            <person name="de Groot N.N."/>
        </authorList>
    </citation>
    <scope>NUCLEOTIDE SEQUENCE [LARGE SCALE GENOMIC DNA]</scope>
    <source>
        <strain evidence="2">L7-484,KACC 16230,DSM 25025</strain>
    </source>
</reference>
<proteinExistence type="predicted"/>
<accession>A0A1H0MCA4</accession>
<dbReference type="EMBL" id="FNIT01000013">
    <property type="protein sequence ID" value="SDO77896.1"/>
    <property type="molecule type" value="Genomic_DNA"/>
</dbReference>
<keyword evidence="2" id="KW-1185">Reference proteome</keyword>
<name>A0A1H0MCA4_9HYPH</name>
<evidence type="ECO:0000313" key="2">
    <source>
        <dbReference type="Proteomes" id="UP000198793"/>
    </source>
</evidence>